<dbReference type="Pfam" id="PF11872">
    <property type="entry name" value="DUF3392"/>
    <property type="match status" value="1"/>
</dbReference>
<keyword evidence="1" id="KW-0472">Membrane</keyword>
<feature type="transmembrane region" description="Helical" evidence="1">
    <location>
        <begin position="83"/>
        <end position="101"/>
    </location>
</feature>
<name>A0ABM8ZXB2_9VIBR</name>
<dbReference type="InterPro" id="IPR021813">
    <property type="entry name" value="DUF3392"/>
</dbReference>
<dbReference type="EMBL" id="CAKLDI010000002">
    <property type="protein sequence ID" value="CAH0535230.1"/>
    <property type="molecule type" value="Genomic_DNA"/>
</dbReference>
<reference evidence="2" key="1">
    <citation type="submission" date="2021-11" db="EMBL/GenBank/DDBJ databases">
        <authorList>
            <person name="Rodrigo-Torres L."/>
            <person name="Arahal R. D."/>
            <person name="Lucena T."/>
        </authorList>
    </citation>
    <scope>NUCLEOTIDE SEQUENCE</scope>
    <source>
        <strain evidence="2">CECT 7929</strain>
    </source>
</reference>
<keyword evidence="1" id="KW-0812">Transmembrane</keyword>
<accession>A0ABM8ZXB2</accession>
<dbReference type="RefSeq" id="WP_237468098.1">
    <property type="nucleotide sequence ID" value="NZ_CAKLDI010000002.1"/>
</dbReference>
<feature type="transmembrane region" description="Helical" evidence="1">
    <location>
        <begin position="48"/>
        <end position="71"/>
    </location>
</feature>
<evidence type="ECO:0000313" key="3">
    <source>
        <dbReference type="Proteomes" id="UP000838672"/>
    </source>
</evidence>
<comment type="caution">
    <text evidence="2">The sequence shown here is derived from an EMBL/GenBank/DDBJ whole genome shotgun (WGS) entry which is preliminary data.</text>
</comment>
<sequence>MDQFLLPIARWCYPHLFEIATALVTCTLIMVGVHINRAVRGLVKTAHFIVRTAVFVLLNAFGYAMLIIHASPWLAQVLRRPPPSGFLAVICLWFIAIGIWAQNNRQV</sequence>
<evidence type="ECO:0000313" key="2">
    <source>
        <dbReference type="EMBL" id="CAH0535230.1"/>
    </source>
</evidence>
<gene>
    <name evidence="2" type="ORF">VST7929_02880</name>
</gene>
<evidence type="ECO:0008006" key="4">
    <source>
        <dbReference type="Google" id="ProtNLM"/>
    </source>
</evidence>
<protein>
    <recommendedName>
        <fullName evidence="4">DUF3392 domain-containing protein</fullName>
    </recommendedName>
</protein>
<feature type="transmembrane region" description="Helical" evidence="1">
    <location>
        <begin position="15"/>
        <end position="36"/>
    </location>
</feature>
<keyword evidence="1" id="KW-1133">Transmembrane helix</keyword>
<proteinExistence type="predicted"/>
<keyword evidence="3" id="KW-1185">Reference proteome</keyword>
<dbReference type="Proteomes" id="UP000838672">
    <property type="component" value="Unassembled WGS sequence"/>
</dbReference>
<evidence type="ECO:0000256" key="1">
    <source>
        <dbReference type="SAM" id="Phobius"/>
    </source>
</evidence>
<organism evidence="2 3">
    <name type="scientific">Vibrio stylophorae</name>
    <dbReference type="NCBI Taxonomy" id="659351"/>
    <lineage>
        <taxon>Bacteria</taxon>
        <taxon>Pseudomonadati</taxon>
        <taxon>Pseudomonadota</taxon>
        <taxon>Gammaproteobacteria</taxon>
        <taxon>Vibrionales</taxon>
        <taxon>Vibrionaceae</taxon>
        <taxon>Vibrio</taxon>
    </lineage>
</organism>